<dbReference type="InterPro" id="IPR004117">
    <property type="entry name" value="7tm6_olfct_rcpt"/>
</dbReference>
<keyword evidence="8 10" id="KW-0675">Receptor</keyword>
<accession>A0A834KEV2</accession>
<evidence type="ECO:0000256" key="7">
    <source>
        <dbReference type="ARBA" id="ARBA00023136"/>
    </source>
</evidence>
<feature type="transmembrane region" description="Helical" evidence="10">
    <location>
        <begin position="16"/>
        <end position="34"/>
    </location>
</feature>
<keyword evidence="7 10" id="KW-0472">Membrane</keyword>
<reference evidence="11" key="1">
    <citation type="journal article" date="2020" name="G3 (Bethesda)">
        <title>High-Quality Assemblies for Three Invasive Social Wasps from the &lt;i&gt;Vespula&lt;/i&gt; Genus.</title>
        <authorList>
            <person name="Harrop T.W.R."/>
            <person name="Guhlin J."/>
            <person name="McLaughlin G.M."/>
            <person name="Permina E."/>
            <person name="Stockwell P."/>
            <person name="Gilligan J."/>
            <person name="Le Lec M.F."/>
            <person name="Gruber M.A.M."/>
            <person name="Quinn O."/>
            <person name="Lovegrove M."/>
            <person name="Duncan E.J."/>
            <person name="Remnant E.J."/>
            <person name="Van Eeckhoven J."/>
            <person name="Graham B."/>
            <person name="Knapp R.A."/>
            <person name="Langford K.W."/>
            <person name="Kronenberg Z."/>
            <person name="Press M.O."/>
            <person name="Eacker S.M."/>
            <person name="Wilson-Rankin E.E."/>
            <person name="Purcell J."/>
            <person name="Lester P.J."/>
            <person name="Dearden P.K."/>
        </authorList>
    </citation>
    <scope>NUCLEOTIDE SEQUENCE</scope>
    <source>
        <strain evidence="11">Marl-1</strain>
    </source>
</reference>
<keyword evidence="4 10" id="KW-0812">Transmembrane</keyword>
<dbReference type="EMBL" id="JACSEA010000003">
    <property type="protein sequence ID" value="KAF7405486.1"/>
    <property type="molecule type" value="Genomic_DNA"/>
</dbReference>
<dbReference type="Proteomes" id="UP000614350">
    <property type="component" value="Unassembled WGS sequence"/>
</dbReference>
<evidence type="ECO:0000313" key="12">
    <source>
        <dbReference type="Proteomes" id="UP000614350"/>
    </source>
</evidence>
<sequence length="374" mass="42850">MKILGIWPKERKINETSSYLVLLPLSMMLLIINIPQTIDLYNVWGDIDLIVENLSLGNVTVLIAVLKTAIFWFSGESISVLLSDMEVDRQETNTEEEARRMMRIAKICRRISIGCTLTYYVIIILFVILHLLLIRYIGRILIIRSYFPYNVQSAPNYELTIFAQTLAAWCVGGVYTSVDTFVATLVFHVCGQLKNLKQRLRDLRCEKDNEEFYVKIAQIVKKHDSLNRFVNTIENNFNEMLLLQMVGCTVQLCVTCFLALLALGGNNGIILVQITFFAFYIAYILLQIYLYCYIGEELISESIGIMDAAYECKWYHLSPNEARLLMIIMIRAKVPLSITAGKFCSFSHKLFCNILRTSMSYLSVLHAMNIGNTE</sequence>
<comment type="subcellular location">
    <subcellularLocation>
        <location evidence="1 10">Cell membrane</location>
        <topology evidence="1 10">Multi-pass membrane protein</topology>
    </subcellularLocation>
</comment>
<dbReference type="GO" id="GO:0005549">
    <property type="term" value="F:odorant binding"/>
    <property type="evidence" value="ECO:0007669"/>
    <property type="project" value="InterPro"/>
</dbReference>
<comment type="caution">
    <text evidence="11">The sequence shown here is derived from an EMBL/GenBank/DDBJ whole genome shotgun (WGS) entry which is preliminary data.</text>
</comment>
<evidence type="ECO:0000256" key="8">
    <source>
        <dbReference type="ARBA" id="ARBA00023170"/>
    </source>
</evidence>
<feature type="transmembrane region" description="Helical" evidence="10">
    <location>
        <begin position="241"/>
        <end position="263"/>
    </location>
</feature>
<evidence type="ECO:0000256" key="3">
    <source>
        <dbReference type="ARBA" id="ARBA00022606"/>
    </source>
</evidence>
<evidence type="ECO:0000256" key="10">
    <source>
        <dbReference type="RuleBase" id="RU351113"/>
    </source>
</evidence>
<keyword evidence="12" id="KW-1185">Reference proteome</keyword>
<protein>
    <recommendedName>
        <fullName evidence="10">Odorant receptor</fullName>
    </recommendedName>
</protein>
<evidence type="ECO:0000313" key="11">
    <source>
        <dbReference type="EMBL" id="KAF7405486.1"/>
    </source>
</evidence>
<evidence type="ECO:0000256" key="6">
    <source>
        <dbReference type="ARBA" id="ARBA00022989"/>
    </source>
</evidence>
<feature type="transmembrane region" description="Helical" evidence="10">
    <location>
        <begin position="111"/>
        <end position="137"/>
    </location>
</feature>
<gene>
    <name evidence="11" type="ORF">HZH66_004392</name>
</gene>
<proteinExistence type="inferred from homology"/>
<feature type="transmembrane region" description="Helical" evidence="10">
    <location>
        <begin position="166"/>
        <end position="191"/>
    </location>
</feature>
<name>A0A834KEV2_VESVU</name>
<dbReference type="PANTHER" id="PTHR21137:SF35">
    <property type="entry name" value="ODORANT RECEPTOR 19A-RELATED"/>
    <property type="match status" value="1"/>
</dbReference>
<comment type="caution">
    <text evidence="10">Lacks conserved residue(s) required for the propagation of feature annotation.</text>
</comment>
<evidence type="ECO:0000256" key="9">
    <source>
        <dbReference type="ARBA" id="ARBA00023224"/>
    </source>
</evidence>
<feature type="transmembrane region" description="Helical" evidence="10">
    <location>
        <begin position="269"/>
        <end position="292"/>
    </location>
</feature>
<dbReference type="Pfam" id="PF02949">
    <property type="entry name" value="7tm_6"/>
    <property type="match status" value="1"/>
</dbReference>
<evidence type="ECO:0000256" key="2">
    <source>
        <dbReference type="ARBA" id="ARBA00022475"/>
    </source>
</evidence>
<dbReference type="GO" id="GO:0007165">
    <property type="term" value="P:signal transduction"/>
    <property type="evidence" value="ECO:0007669"/>
    <property type="project" value="UniProtKB-KW"/>
</dbReference>
<feature type="transmembrane region" description="Helical" evidence="10">
    <location>
        <begin position="54"/>
        <end position="73"/>
    </location>
</feature>
<keyword evidence="2" id="KW-1003">Cell membrane</keyword>
<keyword evidence="3 10" id="KW-0716">Sensory transduction</keyword>
<keyword evidence="6 10" id="KW-1133">Transmembrane helix</keyword>
<keyword evidence="5 10" id="KW-0552">Olfaction</keyword>
<dbReference type="AlphaFoldDB" id="A0A834KEV2"/>
<evidence type="ECO:0000256" key="5">
    <source>
        <dbReference type="ARBA" id="ARBA00022725"/>
    </source>
</evidence>
<dbReference type="PANTHER" id="PTHR21137">
    <property type="entry name" value="ODORANT RECEPTOR"/>
    <property type="match status" value="1"/>
</dbReference>
<evidence type="ECO:0000256" key="4">
    <source>
        <dbReference type="ARBA" id="ARBA00022692"/>
    </source>
</evidence>
<comment type="similarity">
    <text evidence="10">Belongs to the insect chemoreceptor superfamily. Heteromeric odorant receptor channel (TC 1.A.69) family.</text>
</comment>
<dbReference type="GO" id="GO:0005886">
    <property type="term" value="C:plasma membrane"/>
    <property type="evidence" value="ECO:0007669"/>
    <property type="project" value="UniProtKB-SubCell"/>
</dbReference>
<organism evidence="11 12">
    <name type="scientific">Vespula vulgaris</name>
    <name type="common">Yellow jacket</name>
    <name type="synonym">Wasp</name>
    <dbReference type="NCBI Taxonomy" id="7454"/>
    <lineage>
        <taxon>Eukaryota</taxon>
        <taxon>Metazoa</taxon>
        <taxon>Ecdysozoa</taxon>
        <taxon>Arthropoda</taxon>
        <taxon>Hexapoda</taxon>
        <taxon>Insecta</taxon>
        <taxon>Pterygota</taxon>
        <taxon>Neoptera</taxon>
        <taxon>Endopterygota</taxon>
        <taxon>Hymenoptera</taxon>
        <taxon>Apocrita</taxon>
        <taxon>Aculeata</taxon>
        <taxon>Vespoidea</taxon>
        <taxon>Vespidae</taxon>
        <taxon>Vespinae</taxon>
        <taxon>Vespula</taxon>
    </lineage>
</organism>
<evidence type="ECO:0000256" key="1">
    <source>
        <dbReference type="ARBA" id="ARBA00004651"/>
    </source>
</evidence>
<keyword evidence="9 10" id="KW-0807">Transducer</keyword>
<dbReference type="GO" id="GO:0004984">
    <property type="term" value="F:olfactory receptor activity"/>
    <property type="evidence" value="ECO:0007669"/>
    <property type="project" value="InterPro"/>
</dbReference>